<gene>
    <name evidence="2" type="primary">LOC105666442</name>
</gene>
<evidence type="ECO:0000313" key="1">
    <source>
        <dbReference type="Proteomes" id="UP000835206"/>
    </source>
</evidence>
<evidence type="ECO:0000313" key="2">
    <source>
        <dbReference type="RefSeq" id="XP_048267913.1"/>
    </source>
</evidence>
<dbReference type="OrthoDB" id="6362401at2759"/>
<dbReference type="RefSeq" id="XP_048267913.1">
    <property type="nucleotide sequence ID" value="XM_048411956.1"/>
</dbReference>
<name>A0A9C6SFC3_BOMTE</name>
<dbReference type="Proteomes" id="UP000835206">
    <property type="component" value="Chromosome 14"/>
</dbReference>
<proteinExistence type="predicted"/>
<dbReference type="KEGG" id="bter:105666442"/>
<organism evidence="1 2">
    <name type="scientific">Bombus terrestris</name>
    <name type="common">Buff-tailed bumblebee</name>
    <name type="synonym">Apis terrestris</name>
    <dbReference type="NCBI Taxonomy" id="30195"/>
    <lineage>
        <taxon>Eukaryota</taxon>
        <taxon>Metazoa</taxon>
        <taxon>Ecdysozoa</taxon>
        <taxon>Arthropoda</taxon>
        <taxon>Hexapoda</taxon>
        <taxon>Insecta</taxon>
        <taxon>Pterygota</taxon>
        <taxon>Neoptera</taxon>
        <taxon>Endopterygota</taxon>
        <taxon>Hymenoptera</taxon>
        <taxon>Apocrita</taxon>
        <taxon>Aculeata</taxon>
        <taxon>Apoidea</taxon>
        <taxon>Anthophila</taxon>
        <taxon>Apidae</taxon>
        <taxon>Bombus</taxon>
        <taxon>Bombus</taxon>
    </lineage>
</organism>
<dbReference type="GeneID" id="105666442"/>
<accession>A0A9C6SFC3</accession>
<keyword evidence="1" id="KW-1185">Reference proteome</keyword>
<protein>
    <submittedName>
        <fullName evidence="2">Uncharacterized protein LOC105666442</fullName>
    </submittedName>
</protein>
<reference evidence="2" key="1">
    <citation type="submission" date="2025-08" db="UniProtKB">
        <authorList>
            <consortium name="RefSeq"/>
        </authorList>
    </citation>
    <scope>IDENTIFICATION</scope>
</reference>
<sequence length="267" mass="30593">MTSGTAEQNRPYEFGFNIVVFQHRYEKKDADGIITGVTIGVTMTYRRIKSLKDAQEISKARQKIGKKLVEAVARACSACKLAVKTDESERTTQTIRPVTLLTSNKKLDALPQRMAETLEMGKKRNVDYFADKLSHERNEISQSSKDFSNERRGKNLVRDIVKDTVDPRLKEPNVDDRMLEKTANDLYYRFNCSITTHEHREDGYRSGEKNGSFRAESENGIDTRVKYLSNEFGHWPDVSFVASDNTTKLPFGTGRGERILFIFRIFT</sequence>
<dbReference type="AlphaFoldDB" id="A0A9C6SFC3"/>